<accession>A0A4S3K5X6</accession>
<dbReference type="Pfam" id="PF03992">
    <property type="entry name" value="ABM"/>
    <property type="match status" value="1"/>
</dbReference>
<evidence type="ECO:0000313" key="2">
    <source>
        <dbReference type="EMBL" id="TDU26778.1"/>
    </source>
</evidence>
<dbReference type="InterPro" id="IPR011008">
    <property type="entry name" value="Dimeric_a/b-barrel"/>
</dbReference>
<dbReference type="RefSeq" id="WP_133882944.1">
    <property type="nucleotide sequence ID" value="NZ_MWIN01000009.1"/>
</dbReference>
<feature type="domain" description="ABM" evidence="1">
    <location>
        <begin position="5"/>
        <end position="94"/>
    </location>
</feature>
<keyword evidence="3" id="KW-1185">Reference proteome</keyword>
<evidence type="ECO:0000259" key="1">
    <source>
        <dbReference type="PROSITE" id="PS51725"/>
    </source>
</evidence>
<dbReference type="PANTHER" id="PTHR33336:SF15">
    <property type="entry name" value="ABM DOMAIN-CONTAINING PROTEIN"/>
    <property type="match status" value="1"/>
</dbReference>
<evidence type="ECO:0000313" key="3">
    <source>
        <dbReference type="Proteomes" id="UP000295341"/>
    </source>
</evidence>
<keyword evidence="2" id="KW-0560">Oxidoreductase</keyword>
<dbReference type="PANTHER" id="PTHR33336">
    <property type="entry name" value="QUINOL MONOOXYGENASE YGIN-RELATED"/>
    <property type="match status" value="1"/>
</dbReference>
<proteinExistence type="predicted"/>
<sequence>MSTAVRVVARLTSKPDKIEEMKAVLLALIEPTLKEAGCKRYELLQNNADSADFTFVEEWESGAALDLHMTQPHLVAALGKARDLLAGAPDVRRYTTLR</sequence>
<gene>
    <name evidence="2" type="ORF">DFR24_3809</name>
</gene>
<reference evidence="2 3" key="1">
    <citation type="submission" date="2019-03" db="EMBL/GenBank/DDBJ databases">
        <title>Genomic Encyclopedia of Type Strains, Phase IV (KMG-IV): sequencing the most valuable type-strain genomes for metagenomic binning, comparative biology and taxonomic classification.</title>
        <authorList>
            <person name="Goeker M."/>
        </authorList>
    </citation>
    <scope>NUCLEOTIDE SEQUENCE [LARGE SCALE GENOMIC DNA]</scope>
    <source>
        <strain evidence="2 3">DSM 26377</strain>
    </source>
</reference>
<dbReference type="PROSITE" id="PS51725">
    <property type="entry name" value="ABM"/>
    <property type="match status" value="1"/>
</dbReference>
<keyword evidence="2" id="KW-0503">Monooxygenase</keyword>
<dbReference type="SUPFAM" id="SSF54909">
    <property type="entry name" value="Dimeric alpha+beta barrel"/>
    <property type="match status" value="1"/>
</dbReference>
<comment type="caution">
    <text evidence="2">The sequence shown here is derived from an EMBL/GenBank/DDBJ whole genome shotgun (WGS) entry which is preliminary data.</text>
</comment>
<dbReference type="AlphaFoldDB" id="A0A4S3K5X6"/>
<dbReference type="InterPro" id="IPR050744">
    <property type="entry name" value="AI-2_Isomerase_LsrG"/>
</dbReference>
<dbReference type="EMBL" id="SOBT01000010">
    <property type="protein sequence ID" value="TDU26778.1"/>
    <property type="molecule type" value="Genomic_DNA"/>
</dbReference>
<protein>
    <submittedName>
        <fullName evidence="2">Quinol monooxygenase YgiN</fullName>
    </submittedName>
</protein>
<dbReference type="InterPro" id="IPR007138">
    <property type="entry name" value="ABM_dom"/>
</dbReference>
<dbReference type="Gene3D" id="3.30.70.100">
    <property type="match status" value="1"/>
</dbReference>
<dbReference type="OrthoDB" id="9812192at2"/>
<dbReference type="GO" id="GO:0004497">
    <property type="term" value="F:monooxygenase activity"/>
    <property type="evidence" value="ECO:0007669"/>
    <property type="project" value="UniProtKB-KW"/>
</dbReference>
<organism evidence="2 3">
    <name type="scientific">Panacagrimonas perspica</name>
    <dbReference type="NCBI Taxonomy" id="381431"/>
    <lineage>
        <taxon>Bacteria</taxon>
        <taxon>Pseudomonadati</taxon>
        <taxon>Pseudomonadota</taxon>
        <taxon>Gammaproteobacteria</taxon>
        <taxon>Nevskiales</taxon>
        <taxon>Nevskiaceae</taxon>
        <taxon>Panacagrimonas</taxon>
    </lineage>
</organism>
<dbReference type="Proteomes" id="UP000295341">
    <property type="component" value="Unassembled WGS sequence"/>
</dbReference>
<name>A0A4S3K5X6_9GAMM</name>